<keyword evidence="2" id="KW-1133">Transmembrane helix</keyword>
<feature type="compositionally biased region" description="Low complexity" evidence="1">
    <location>
        <begin position="1"/>
        <end position="10"/>
    </location>
</feature>
<feature type="transmembrane region" description="Helical" evidence="2">
    <location>
        <begin position="115"/>
        <end position="138"/>
    </location>
</feature>
<keyword evidence="2" id="KW-0472">Membrane</keyword>
<sequence>MSFGDPNNPYGQPPQQPPAGNPGYGYPQQPGVPQQGYGYPSAPPVSQPYGGGPVLTQMPGITRAAQILLAVIAAAHLVIAAAYGKALADWDKTMLEAGITGDAEAERYADLGKGVVVFFLGLAAVFAVIGLVLLLQYAKGGNTVRVCSIVYASFAIVSGIFSLALYGLGLVIMIVAVLTIVFAAKRTSAEWFRRPRY</sequence>
<evidence type="ECO:0000256" key="2">
    <source>
        <dbReference type="SAM" id="Phobius"/>
    </source>
</evidence>
<dbReference type="HOGENOM" id="CLU_108944_0_0_11"/>
<feature type="region of interest" description="Disordered" evidence="1">
    <location>
        <begin position="1"/>
        <end position="43"/>
    </location>
</feature>
<organism evidence="3 4">
    <name type="scientific">Streptomyces griseoflavus Tu4000</name>
    <dbReference type="NCBI Taxonomy" id="467200"/>
    <lineage>
        <taxon>Bacteria</taxon>
        <taxon>Bacillati</taxon>
        <taxon>Actinomycetota</taxon>
        <taxon>Actinomycetes</taxon>
        <taxon>Kitasatosporales</taxon>
        <taxon>Streptomycetaceae</taxon>
        <taxon>Streptomyces</taxon>
    </lineage>
</organism>
<keyword evidence="4" id="KW-1185">Reference proteome</keyword>
<dbReference type="AlphaFoldDB" id="D9XUE6"/>
<accession>D9XUE6</accession>
<dbReference type="STRING" id="467200.SSRG_02396"/>
<proteinExistence type="predicted"/>
<protein>
    <submittedName>
        <fullName evidence="3">Integral membrane protein</fullName>
    </submittedName>
</protein>
<evidence type="ECO:0000313" key="4">
    <source>
        <dbReference type="Proteomes" id="UP000002968"/>
    </source>
</evidence>
<dbReference type="OrthoDB" id="4277223at2"/>
<keyword evidence="2" id="KW-0812">Transmembrane</keyword>
<evidence type="ECO:0000256" key="1">
    <source>
        <dbReference type="SAM" id="MobiDB-lite"/>
    </source>
</evidence>
<feature type="transmembrane region" description="Helical" evidence="2">
    <location>
        <begin position="64"/>
        <end position="84"/>
    </location>
</feature>
<dbReference type="Proteomes" id="UP000002968">
    <property type="component" value="Unassembled WGS sequence"/>
</dbReference>
<feature type="transmembrane region" description="Helical" evidence="2">
    <location>
        <begin position="150"/>
        <end position="183"/>
    </location>
</feature>
<dbReference type="eggNOG" id="COG1716">
    <property type="taxonomic scope" value="Bacteria"/>
</dbReference>
<feature type="compositionally biased region" description="Pro residues" evidence="1">
    <location>
        <begin position="11"/>
        <end position="20"/>
    </location>
</feature>
<evidence type="ECO:0000313" key="3">
    <source>
        <dbReference type="EMBL" id="EFL39592.1"/>
    </source>
</evidence>
<name>D9XUE6_9ACTN</name>
<dbReference type="RefSeq" id="WP_004926838.1">
    <property type="nucleotide sequence ID" value="NZ_GG657758.1"/>
</dbReference>
<reference evidence="3" key="1">
    <citation type="submission" date="2009-02" db="EMBL/GenBank/DDBJ databases">
        <title>Annotation of Streptomyces griseoflavus strain Tu4000.</title>
        <authorList>
            <consortium name="The Broad Institute Genome Sequencing Platform"/>
            <consortium name="Broad Institute Microbial Sequencing Center"/>
            <person name="Fischbach M."/>
            <person name="Godfrey P."/>
            <person name="Ward D."/>
            <person name="Young S."/>
            <person name="Zeng Q."/>
            <person name="Koehrsen M."/>
            <person name="Alvarado L."/>
            <person name="Berlin A.M."/>
            <person name="Bochicchio J."/>
            <person name="Borenstein D."/>
            <person name="Chapman S.B."/>
            <person name="Chen Z."/>
            <person name="Engels R."/>
            <person name="Freedman E."/>
            <person name="Gellesch M."/>
            <person name="Goldberg J."/>
            <person name="Griggs A."/>
            <person name="Gujja S."/>
            <person name="Heilman E.R."/>
            <person name="Heiman D.I."/>
            <person name="Hepburn T.A."/>
            <person name="Howarth C."/>
            <person name="Jen D."/>
            <person name="Larson L."/>
            <person name="Lewis B."/>
            <person name="Mehta T."/>
            <person name="Park D."/>
            <person name="Pearson M."/>
            <person name="Richards J."/>
            <person name="Roberts A."/>
            <person name="Saif S."/>
            <person name="Shea T.D."/>
            <person name="Shenoy N."/>
            <person name="Sisk P."/>
            <person name="Stolte C."/>
            <person name="Sykes S.N."/>
            <person name="Thomson T."/>
            <person name="Walk T."/>
            <person name="White J."/>
            <person name="Yandava C."/>
            <person name="Straight P."/>
            <person name="Clardy J."/>
            <person name="Hung D."/>
            <person name="Kolter R."/>
            <person name="Mekalanos J."/>
            <person name="Walker S."/>
            <person name="Walsh C.T."/>
            <person name="Wieland-Brown L.C."/>
            <person name="Haas B."/>
            <person name="Nusbaum C."/>
            <person name="Birren B."/>
        </authorList>
    </citation>
    <scope>NUCLEOTIDE SEQUENCE [LARGE SCALE GENOMIC DNA]</scope>
    <source>
        <strain evidence="3">Tu4000</strain>
    </source>
</reference>
<gene>
    <name evidence="3" type="ORF">SSRG_02396</name>
</gene>
<dbReference type="EMBL" id="GG657758">
    <property type="protein sequence ID" value="EFL39592.1"/>
    <property type="molecule type" value="Genomic_DNA"/>
</dbReference>
<feature type="compositionally biased region" description="Low complexity" evidence="1">
    <location>
        <begin position="24"/>
        <end position="40"/>
    </location>
</feature>